<evidence type="ECO:0000256" key="1">
    <source>
        <dbReference type="SAM" id="MobiDB-lite"/>
    </source>
</evidence>
<protein>
    <submittedName>
        <fullName evidence="2">Family 10 glycosylhydrolase</fullName>
    </submittedName>
</protein>
<feature type="region of interest" description="Disordered" evidence="1">
    <location>
        <begin position="419"/>
        <end position="450"/>
    </location>
</feature>
<keyword evidence="3" id="KW-1185">Reference proteome</keyword>
<reference evidence="2" key="1">
    <citation type="submission" date="2022-06" db="EMBL/GenBank/DDBJ databases">
        <title>Aeoliella straminimaris, a novel planctomycete from sediments.</title>
        <authorList>
            <person name="Vitorino I.R."/>
            <person name="Lage O.M."/>
        </authorList>
    </citation>
    <scope>NUCLEOTIDE SEQUENCE</scope>
    <source>
        <strain evidence="2">ICT_H6.2</strain>
    </source>
</reference>
<dbReference type="EMBL" id="JAMXLR010000036">
    <property type="protein sequence ID" value="MCO6044262.1"/>
    <property type="molecule type" value="Genomic_DNA"/>
</dbReference>
<evidence type="ECO:0000313" key="3">
    <source>
        <dbReference type="Proteomes" id="UP001155241"/>
    </source>
</evidence>
<accession>A0A9X2JGD2</accession>
<name>A0A9X2JGD2_9BACT</name>
<dbReference type="SUPFAM" id="SSF51445">
    <property type="entry name" value="(Trans)glycosidases"/>
    <property type="match status" value="1"/>
</dbReference>
<dbReference type="RefSeq" id="WP_252852366.1">
    <property type="nucleotide sequence ID" value="NZ_JAMXLR010000036.1"/>
</dbReference>
<comment type="caution">
    <text evidence="2">The sequence shown here is derived from an EMBL/GenBank/DDBJ whole genome shotgun (WGS) entry which is preliminary data.</text>
</comment>
<gene>
    <name evidence="2" type="ORF">NG895_10120</name>
</gene>
<dbReference type="InterPro" id="IPR017853">
    <property type="entry name" value="GH"/>
</dbReference>
<dbReference type="Proteomes" id="UP001155241">
    <property type="component" value="Unassembled WGS sequence"/>
</dbReference>
<sequence length="450" mass="52093">MEHQRVTFAPVLTHLVSKLLVCVGLLCSVGNDAWSQDLVNKSPQLTLAQLREARDIAKHRKRRIILNNDGNDKVKAPFTVERFLASRTSDLADSQVDTIFYCSGVPMLYTHRSKIAEQSGVGIHQDVPGKQWVAAFNEMDTDSLEMIVNWCRQNDREVFWSMRMNDRHDSSKNWPWLITDWKRNHPQLLMGSQKDGLPASFQRGKGSWSAMRYDKPEVRQVVFDLIEEVCTNYDVDGIELDFWRHPLYFVEPLQGKPVPQAKMDEMTQLWRKVRQMTERVGRQRGRPLLIAIRIPDSMGYCRAMGLDVERWLEEDLVDIVTGADYFKLEPWENLAATGERYNVPVYACFEMRRVQGKANTKQTDAKLWRGEAYNAWQAGVDGIYLMNRFNPRDPLMRELGDPQLLETLPRVDQTSYYRPKNSFKPQDFVPNGLQYLKQPTEADGTNTESP</sequence>
<dbReference type="Gene3D" id="3.20.20.80">
    <property type="entry name" value="Glycosidases"/>
    <property type="match status" value="1"/>
</dbReference>
<proteinExistence type="predicted"/>
<organism evidence="2 3">
    <name type="scientific">Aeoliella straminimaris</name>
    <dbReference type="NCBI Taxonomy" id="2954799"/>
    <lineage>
        <taxon>Bacteria</taxon>
        <taxon>Pseudomonadati</taxon>
        <taxon>Planctomycetota</taxon>
        <taxon>Planctomycetia</taxon>
        <taxon>Pirellulales</taxon>
        <taxon>Lacipirellulaceae</taxon>
        <taxon>Aeoliella</taxon>
    </lineage>
</organism>
<dbReference type="AlphaFoldDB" id="A0A9X2JGD2"/>
<evidence type="ECO:0000313" key="2">
    <source>
        <dbReference type="EMBL" id="MCO6044262.1"/>
    </source>
</evidence>